<reference evidence="1 2" key="1">
    <citation type="submission" date="2019-03" db="EMBL/GenBank/DDBJ databases">
        <title>Genomic Encyclopedia of Archaeal and Bacterial Type Strains, Phase II (KMG-II): from individual species to whole genera.</title>
        <authorList>
            <person name="Goeker M."/>
        </authorList>
    </citation>
    <scope>NUCLEOTIDE SEQUENCE [LARGE SCALE GENOMIC DNA]</scope>
    <source>
        <strain evidence="1 2">DSM 45499</strain>
    </source>
</reference>
<protein>
    <submittedName>
        <fullName evidence="1">Esterase/lipase superfamily enzyme</fullName>
    </submittedName>
</protein>
<dbReference type="Pfam" id="PF00756">
    <property type="entry name" value="Esterase"/>
    <property type="match status" value="1"/>
</dbReference>
<dbReference type="OrthoDB" id="9775130at2"/>
<evidence type="ECO:0000313" key="1">
    <source>
        <dbReference type="EMBL" id="TDV55102.1"/>
    </source>
</evidence>
<accession>A0A4R7VYJ4</accession>
<comment type="caution">
    <text evidence="1">The sequence shown here is derived from an EMBL/GenBank/DDBJ whole genome shotgun (WGS) entry which is preliminary data.</text>
</comment>
<dbReference type="EMBL" id="SOCP01000003">
    <property type="protein sequence ID" value="TDV55102.1"/>
    <property type="molecule type" value="Genomic_DNA"/>
</dbReference>
<dbReference type="RefSeq" id="WP_133902206.1">
    <property type="nucleotide sequence ID" value="NZ_SOCP01000003.1"/>
</dbReference>
<sequence length="241" mass="26881">MRRDQYEVGGGTVIAYGHYGRPFLVFPSEQGRAWDFEANGMIDGVRGLLEDGRVKLYCVDSLDADSWSNKSIPLEERAHRHGVYESWILGDVLPSIHADCGGPTEVATLGCSLGAFHAVLFGLRRADLFPLAVGMSGNYDPATWHGWGDRGEAAYFTNPTDFVPNLHGDHLDWLRDRLSLLLVVGQGQWEDTTGSLSSTRHFAQLAQSKGLRCELDVWGHDVPHDWPSWRAQLAHHLPRFC</sequence>
<keyword evidence="2" id="KW-1185">Reference proteome</keyword>
<evidence type="ECO:0000313" key="2">
    <source>
        <dbReference type="Proteomes" id="UP000294927"/>
    </source>
</evidence>
<dbReference type="InterPro" id="IPR029058">
    <property type="entry name" value="AB_hydrolase_fold"/>
</dbReference>
<dbReference type="AlphaFoldDB" id="A0A4R7VYJ4"/>
<gene>
    <name evidence="1" type="ORF">CLV71_103343</name>
</gene>
<dbReference type="SUPFAM" id="SSF53474">
    <property type="entry name" value="alpha/beta-Hydrolases"/>
    <property type="match status" value="1"/>
</dbReference>
<dbReference type="InterPro" id="IPR000801">
    <property type="entry name" value="Esterase-like"/>
</dbReference>
<name>A0A4R7VYJ4_9PSEU</name>
<proteinExistence type="predicted"/>
<organism evidence="1 2">
    <name type="scientific">Actinophytocola oryzae</name>
    <dbReference type="NCBI Taxonomy" id="502181"/>
    <lineage>
        <taxon>Bacteria</taxon>
        <taxon>Bacillati</taxon>
        <taxon>Actinomycetota</taxon>
        <taxon>Actinomycetes</taxon>
        <taxon>Pseudonocardiales</taxon>
        <taxon>Pseudonocardiaceae</taxon>
    </lineage>
</organism>
<dbReference type="Gene3D" id="3.40.50.1820">
    <property type="entry name" value="alpha/beta hydrolase"/>
    <property type="match status" value="1"/>
</dbReference>
<dbReference type="Proteomes" id="UP000294927">
    <property type="component" value="Unassembled WGS sequence"/>
</dbReference>